<evidence type="ECO:0000256" key="5">
    <source>
        <dbReference type="ARBA" id="ARBA00023163"/>
    </source>
</evidence>
<protein>
    <submittedName>
        <fullName evidence="7">Uncharacterized conserved protein, DUF1778 family</fullName>
    </submittedName>
</protein>
<reference evidence="7 8" key="1">
    <citation type="submission" date="2017-08" db="EMBL/GenBank/DDBJ databases">
        <authorList>
            <person name="de Groot N.N."/>
        </authorList>
    </citation>
    <scope>NUCLEOTIDE SEQUENCE [LARGE SCALE GENOMIC DNA]</scope>
    <source>
        <strain evidence="7 8">USBA 78</strain>
    </source>
</reference>
<evidence type="ECO:0000313" key="8">
    <source>
        <dbReference type="Proteomes" id="UP000219068"/>
    </source>
</evidence>
<dbReference type="Pfam" id="PF08681">
    <property type="entry name" value="TacA1"/>
    <property type="match status" value="1"/>
</dbReference>
<keyword evidence="1" id="KW-0678">Repressor</keyword>
<evidence type="ECO:0000256" key="2">
    <source>
        <dbReference type="ARBA" id="ARBA00022649"/>
    </source>
</evidence>
<dbReference type="Gene3D" id="1.20.5.780">
    <property type="entry name" value="Single helix bin"/>
    <property type="match status" value="1"/>
</dbReference>
<dbReference type="InterPro" id="IPR014795">
    <property type="entry name" value="TacA_1-like"/>
</dbReference>
<evidence type="ECO:0000256" key="6">
    <source>
        <dbReference type="ARBA" id="ARBA00049988"/>
    </source>
</evidence>
<sequence length="96" mass="10639">MKSAVNAAPLTGRLSIRVRPDDERLIRKAVELSKAKSISDYLIRSAVIQAKSDLADRTEFTLHPDAVEAFYAALDRPAAPTPALRTLFAKKTVFER</sequence>
<keyword evidence="3" id="KW-0805">Transcription regulation</keyword>
<dbReference type="PANTHER" id="PTHR35401">
    <property type="entry name" value="COPG FAMILY HELIX-TURN-HELIX PROTEIN-RELATED-RELATED"/>
    <property type="match status" value="1"/>
</dbReference>
<evidence type="ECO:0000256" key="3">
    <source>
        <dbReference type="ARBA" id="ARBA00023015"/>
    </source>
</evidence>
<gene>
    <name evidence="7" type="ORF">SAMN05428964_10381</name>
</gene>
<keyword evidence="2" id="KW-1277">Toxin-antitoxin system</keyword>
<comment type="similarity">
    <text evidence="6">Belongs to the TacA antitoxin family.</text>
</comment>
<accession>A0A285TIW2</accession>
<evidence type="ECO:0000313" key="7">
    <source>
        <dbReference type="EMBL" id="SOC20411.1"/>
    </source>
</evidence>
<evidence type="ECO:0000256" key="4">
    <source>
        <dbReference type="ARBA" id="ARBA00023125"/>
    </source>
</evidence>
<dbReference type="Proteomes" id="UP000219068">
    <property type="component" value="Unassembled WGS sequence"/>
</dbReference>
<keyword evidence="4" id="KW-0238">DNA-binding</keyword>
<dbReference type="SUPFAM" id="SSF47598">
    <property type="entry name" value="Ribbon-helix-helix"/>
    <property type="match status" value="1"/>
</dbReference>
<dbReference type="AlphaFoldDB" id="A0A285TIW2"/>
<dbReference type="GO" id="GO:0006355">
    <property type="term" value="P:regulation of DNA-templated transcription"/>
    <property type="evidence" value="ECO:0007669"/>
    <property type="project" value="InterPro"/>
</dbReference>
<proteinExistence type="inferred from homology"/>
<keyword evidence="5" id="KW-0804">Transcription</keyword>
<evidence type="ECO:0000256" key="1">
    <source>
        <dbReference type="ARBA" id="ARBA00022491"/>
    </source>
</evidence>
<dbReference type="GO" id="GO:0003677">
    <property type="term" value="F:DNA binding"/>
    <property type="evidence" value="ECO:0007669"/>
    <property type="project" value="UniProtKB-KW"/>
</dbReference>
<dbReference type="PANTHER" id="PTHR35401:SF1">
    <property type="entry name" value="CYTOPLASMIC PROTEIN"/>
    <property type="match status" value="1"/>
</dbReference>
<dbReference type="RefSeq" id="WP_097051983.1">
    <property type="nucleotide sequence ID" value="NZ_OBMM01000003.1"/>
</dbReference>
<organism evidence="7 8">
    <name type="scientific">Thalassospira xiamenensis</name>
    <dbReference type="NCBI Taxonomy" id="220697"/>
    <lineage>
        <taxon>Bacteria</taxon>
        <taxon>Pseudomonadati</taxon>
        <taxon>Pseudomonadota</taxon>
        <taxon>Alphaproteobacteria</taxon>
        <taxon>Rhodospirillales</taxon>
        <taxon>Thalassospiraceae</taxon>
        <taxon>Thalassospira</taxon>
    </lineage>
</organism>
<dbReference type="EMBL" id="OBMM01000003">
    <property type="protein sequence ID" value="SOC20411.1"/>
    <property type="molecule type" value="Genomic_DNA"/>
</dbReference>
<dbReference type="InterPro" id="IPR010985">
    <property type="entry name" value="Ribbon_hlx_hlx"/>
</dbReference>
<name>A0A285TIW2_9PROT</name>